<dbReference type="AlphaFoldDB" id="A0A8H4TQ06"/>
<dbReference type="PANTHER" id="PTHR33112:SF8">
    <property type="entry name" value="HETEROKARYON INCOMPATIBILITY DOMAIN-CONTAINING PROTEIN"/>
    <property type="match status" value="1"/>
</dbReference>
<dbReference type="InterPro" id="IPR010730">
    <property type="entry name" value="HET"/>
</dbReference>
<evidence type="ECO:0000313" key="2">
    <source>
        <dbReference type="EMBL" id="KAF4961928.1"/>
    </source>
</evidence>
<dbReference type="EMBL" id="JABEXW010000585">
    <property type="protein sequence ID" value="KAF4961928.1"/>
    <property type="molecule type" value="Genomic_DNA"/>
</dbReference>
<sequence length="695" mass="79134">MLCATCMSLFQKSATAGFHHHEYERLDAAARNGCKICHYLLGHRSLENWKPLKYEFFFDDHWERHWKLQFYDGDADIKDRPVWERPQELWIFARVTASSNIPPGYDEFLSLVNTDLESSPSRVRKDFPPPRDIPDDTGHEKVAQVAKNWLEACKRNHDCHHASGPQEAGWYPKRLIQVGNENQPPRLVISTSDTLEGTYAALSHCWGESPDFLMLTSDTLAEFRHEISFQRLPASFRDAIMTCRRMEIPYIWIDSLCILQAGPGARQDWLLHSETMHQVYQNCELNIAIDASSDPHGGAFRSRDPTYLQPCYIWTPFHDLPEPPPLSPNTISSPNQDTNADEVIHCKSAGGSSYLQDDTDGQPVPQNLCVIYTRNDFSWSRLHLPLNQRAWVFQERLLSPRTLHFSSDRITWECGKNTEINEYLADGTSDSLARGFDCLYQDTYTIRENDQLEMYYLDLVFPYTDRQLSYPDEDKLVAFAAVARRCSSCLGQDYFAGIFRSAMPVALLWEADLHRATKRSTTYRAPSWSWASLDGRILYGPLGEKGIVLASVQKATVDLIDPQNPFGQVKSASLTLTGPLVASKALISHHHNTEEANSQRNHTVMGQWFQIVPDTELLRSRDCESLWIDSQDDLYFLAILDDAHHTGGQCCLGLLIQKGTDGKFTRVGLWKGNPGFVSKHAKTPCEFKSETVTML</sequence>
<dbReference type="OrthoDB" id="1862401at2759"/>
<feature type="domain" description="Heterokaryon incompatibility" evidence="1">
    <location>
        <begin position="199"/>
        <end position="395"/>
    </location>
</feature>
<gene>
    <name evidence="2" type="ORF">FSARC_9969</name>
</gene>
<keyword evidence="3" id="KW-1185">Reference proteome</keyword>
<reference evidence="2" key="2">
    <citation type="submission" date="2020-05" db="EMBL/GenBank/DDBJ databases">
        <authorList>
            <person name="Kim H.-S."/>
            <person name="Proctor R.H."/>
            <person name="Brown D.W."/>
        </authorList>
    </citation>
    <scope>NUCLEOTIDE SEQUENCE</scope>
    <source>
        <strain evidence="2">NRRL 20472</strain>
    </source>
</reference>
<dbReference type="PANTHER" id="PTHR33112">
    <property type="entry name" value="DOMAIN PROTEIN, PUTATIVE-RELATED"/>
    <property type="match status" value="1"/>
</dbReference>
<evidence type="ECO:0000259" key="1">
    <source>
        <dbReference type="Pfam" id="PF06985"/>
    </source>
</evidence>
<protein>
    <recommendedName>
        <fullName evidence="1">Heterokaryon incompatibility domain-containing protein</fullName>
    </recommendedName>
</protein>
<reference evidence="2" key="1">
    <citation type="journal article" date="2020" name="BMC Genomics">
        <title>Correction to: Identification and distribution of gene clusters required for synthesis of sphingolipid metabolism inhibitors in diverse species of the filamentous fungus Fusarium.</title>
        <authorList>
            <person name="Kim H.S."/>
            <person name="Lohmar J.M."/>
            <person name="Busman M."/>
            <person name="Brown D.W."/>
            <person name="Naumann T.A."/>
            <person name="Divon H.H."/>
            <person name="Lysoe E."/>
            <person name="Uhlig S."/>
            <person name="Proctor R.H."/>
        </authorList>
    </citation>
    <scope>NUCLEOTIDE SEQUENCE</scope>
    <source>
        <strain evidence="2">NRRL 20472</strain>
    </source>
</reference>
<dbReference type="Proteomes" id="UP000622797">
    <property type="component" value="Unassembled WGS sequence"/>
</dbReference>
<organism evidence="2 3">
    <name type="scientific">Fusarium sarcochroum</name>
    <dbReference type="NCBI Taxonomy" id="1208366"/>
    <lineage>
        <taxon>Eukaryota</taxon>
        <taxon>Fungi</taxon>
        <taxon>Dikarya</taxon>
        <taxon>Ascomycota</taxon>
        <taxon>Pezizomycotina</taxon>
        <taxon>Sordariomycetes</taxon>
        <taxon>Hypocreomycetidae</taxon>
        <taxon>Hypocreales</taxon>
        <taxon>Nectriaceae</taxon>
        <taxon>Fusarium</taxon>
        <taxon>Fusarium lateritium species complex</taxon>
    </lineage>
</organism>
<name>A0A8H4TQ06_9HYPO</name>
<proteinExistence type="predicted"/>
<dbReference type="Pfam" id="PF06985">
    <property type="entry name" value="HET"/>
    <property type="match status" value="1"/>
</dbReference>
<accession>A0A8H4TQ06</accession>
<evidence type="ECO:0000313" key="3">
    <source>
        <dbReference type="Proteomes" id="UP000622797"/>
    </source>
</evidence>
<comment type="caution">
    <text evidence="2">The sequence shown here is derived from an EMBL/GenBank/DDBJ whole genome shotgun (WGS) entry which is preliminary data.</text>
</comment>